<name>A0ABM9CGX6_9BACL</name>
<keyword evidence="2" id="KW-1185">Reference proteome</keyword>
<evidence type="ECO:0008006" key="3">
    <source>
        <dbReference type="Google" id="ProtNLM"/>
    </source>
</evidence>
<sequence length="97" mass="10730">MMKCDPVLDLLDANNATQTDYKKVIEAARKIYLNPSNPMPGSVIDLSLPSLPSELNTISASVNFDDELKKSVVTGNYSADTLLRTFRILGKKREATR</sequence>
<organism evidence="1 2">
    <name type="scientific">Paenibacillus allorhizoplanae</name>
    <dbReference type="NCBI Taxonomy" id="2905648"/>
    <lineage>
        <taxon>Bacteria</taxon>
        <taxon>Bacillati</taxon>
        <taxon>Bacillota</taxon>
        <taxon>Bacilli</taxon>
        <taxon>Bacillales</taxon>
        <taxon>Paenibacillaceae</taxon>
        <taxon>Paenibacillus</taxon>
    </lineage>
</organism>
<gene>
    <name evidence="1" type="ORF">PAECIP111891_03693</name>
</gene>
<dbReference type="Proteomes" id="UP000838821">
    <property type="component" value="Unassembled WGS sequence"/>
</dbReference>
<evidence type="ECO:0000313" key="1">
    <source>
        <dbReference type="EMBL" id="CAH1211112.1"/>
    </source>
</evidence>
<comment type="caution">
    <text evidence="1">The sequence shown here is derived from an EMBL/GenBank/DDBJ whole genome shotgun (WGS) entry which is preliminary data.</text>
</comment>
<dbReference type="EMBL" id="CAKMMW010000010">
    <property type="protein sequence ID" value="CAH1211112.1"/>
    <property type="molecule type" value="Genomic_DNA"/>
</dbReference>
<reference evidence="1" key="1">
    <citation type="submission" date="2022-01" db="EMBL/GenBank/DDBJ databases">
        <authorList>
            <person name="Criscuolo A."/>
        </authorList>
    </citation>
    <scope>NUCLEOTIDE SEQUENCE</scope>
    <source>
        <strain evidence="1">CIP111891</strain>
    </source>
</reference>
<accession>A0ABM9CGX6</accession>
<evidence type="ECO:0000313" key="2">
    <source>
        <dbReference type="Proteomes" id="UP000838821"/>
    </source>
</evidence>
<protein>
    <recommendedName>
        <fullName evidence="3">ABC transporter substrate-binding protein</fullName>
    </recommendedName>
</protein>
<proteinExistence type="predicted"/>